<feature type="compositionally biased region" description="Polar residues" evidence="1">
    <location>
        <begin position="30"/>
        <end position="40"/>
    </location>
</feature>
<name>A0A060T241_BLAAD</name>
<sequence>MQFKYLPLDEEQIHECTPGIRDSSLDYPDTDSSPASSGTEDSLFSPVTSSSQSSMNSTMLNVTNADPLFVSPRNQEPSDNIAPYLSVIFPNVPERAQQNNILLTTKEAHCLEYYITQFDYYCPEYDVTIVIDGGRLIEKEIQSTIIELGLKEHNVHRVGESCVILMNQFTHEFGAKGLRDCATDLETFRYWNPMALDWGETAVKIKTGPICDFFDRFPQWGQSQFPEKIWKRVYEKKHPDSGSVPTYTYDICRALGMTPAPTLAIEGANSDDFRKLFRDCIIWVAGALLQLNAVIGVNNSPETCSVDILNFDLTVDRMMALAHKLEGEQYTSTRQVLHQVAKMKASIHVLQLKLLNYLLCNPELSKEVTQQDVHKVNDFIREDIELAIELCPILGIRPLEFSRFPEIDVDEVQPFLNDIKADLMHYKKVLNELYDCKVQMHPQEAVVQCAHILVFHTIPLTFGPISKQFIPPQGAKVEIPVRALAGIGNGYVDVSANCLQGYLRKFSPEQKIEERTFRHSEIPLEWIKDPGRLAANRGIAVQKMSPAKYNSRLTLRGKIKFRYLTDQALQHLLQTPDAVNINIVDDTSRKWAIWTLLRSQVQKATRNPLLEDVESQNNVEQELGYPWGWTEFGRAPTRLLPSSSHRRYQMDPNTRSRRIRRRIFSRQPTRVQCTTNHRQG</sequence>
<evidence type="ECO:0000313" key="2">
    <source>
        <dbReference type="EMBL" id="CDP33231.1"/>
    </source>
</evidence>
<accession>A0A060T241</accession>
<dbReference type="AlphaFoldDB" id="A0A060T241"/>
<dbReference type="EMBL" id="HG937691">
    <property type="protein sequence ID" value="CDP33231.1"/>
    <property type="molecule type" value="Genomic_DNA"/>
</dbReference>
<proteinExistence type="predicted"/>
<reference evidence="2" key="1">
    <citation type="submission" date="2014-02" db="EMBL/GenBank/DDBJ databases">
        <authorList>
            <person name="Genoscope - CEA"/>
        </authorList>
    </citation>
    <scope>NUCLEOTIDE SEQUENCE</scope>
    <source>
        <strain evidence="2">LS3</strain>
    </source>
</reference>
<evidence type="ECO:0000256" key="1">
    <source>
        <dbReference type="SAM" id="MobiDB-lite"/>
    </source>
</evidence>
<feature type="region of interest" description="Disordered" evidence="1">
    <location>
        <begin position="16"/>
        <end position="57"/>
    </location>
</feature>
<dbReference type="PhylomeDB" id="A0A060T241"/>
<organism evidence="2">
    <name type="scientific">Blastobotrys adeninivorans</name>
    <name type="common">Yeast</name>
    <name type="synonym">Arxula adeninivorans</name>
    <dbReference type="NCBI Taxonomy" id="409370"/>
    <lineage>
        <taxon>Eukaryota</taxon>
        <taxon>Fungi</taxon>
        <taxon>Dikarya</taxon>
        <taxon>Ascomycota</taxon>
        <taxon>Saccharomycotina</taxon>
        <taxon>Dipodascomycetes</taxon>
        <taxon>Dipodascales</taxon>
        <taxon>Trichomonascaceae</taxon>
        <taxon>Blastobotrys</taxon>
    </lineage>
</organism>
<reference evidence="2" key="2">
    <citation type="submission" date="2014-06" db="EMBL/GenBank/DDBJ databases">
        <title>The complete genome of Blastobotrys (Arxula) adeninivorans LS3 - a yeast of biotechnological interest.</title>
        <authorList>
            <person name="Kunze G."/>
            <person name="Gaillardin C."/>
            <person name="Czernicka M."/>
            <person name="Durrens P."/>
            <person name="Martin T."/>
            <person name="Boer E."/>
            <person name="Gabaldon T."/>
            <person name="Cruz J."/>
            <person name="Talla E."/>
            <person name="Marck C."/>
            <person name="Goffeau A."/>
            <person name="Barbe V."/>
            <person name="Baret P."/>
            <person name="Baronian K."/>
            <person name="Beier S."/>
            <person name="Bleykasten C."/>
            <person name="Bode R."/>
            <person name="Casaregola S."/>
            <person name="Despons L."/>
            <person name="Fairhead C."/>
            <person name="Giersberg M."/>
            <person name="Gierski P."/>
            <person name="Hahnel U."/>
            <person name="Hartmann A."/>
            <person name="Jankowska D."/>
            <person name="Jubin C."/>
            <person name="Jung P."/>
            <person name="Lafontaine I."/>
            <person name="Leh-Louis V."/>
            <person name="Lemaire M."/>
            <person name="Marcet-Houben M."/>
            <person name="Mascher M."/>
            <person name="Morel G."/>
            <person name="Richard G.-F."/>
            <person name="Riechen J."/>
            <person name="Sacerdot C."/>
            <person name="Sarkar A."/>
            <person name="Savel G."/>
            <person name="Schacherer J."/>
            <person name="Sherman D."/>
            <person name="Straub M.-L."/>
            <person name="Stein N."/>
            <person name="Thierry A."/>
            <person name="Trautwein-Schult A."/>
            <person name="Westhof E."/>
            <person name="Worch S."/>
            <person name="Dujon B."/>
            <person name="Souciet J.-L."/>
            <person name="Wincker P."/>
            <person name="Scholz U."/>
            <person name="Neuveglise N."/>
        </authorList>
    </citation>
    <scope>NUCLEOTIDE SEQUENCE</scope>
    <source>
        <strain evidence="2">LS3</strain>
    </source>
</reference>
<protein>
    <submittedName>
        <fullName evidence="2">ARAD1A04686p</fullName>
    </submittedName>
</protein>
<gene>
    <name evidence="2" type="ORF">GNLVRS02_ARAD1A04686g</name>
</gene>
<feature type="compositionally biased region" description="Low complexity" evidence="1">
    <location>
        <begin position="42"/>
        <end position="57"/>
    </location>
</feature>